<feature type="compositionally biased region" description="Polar residues" evidence="1">
    <location>
        <begin position="56"/>
        <end position="70"/>
    </location>
</feature>
<accession>A0A0S4JUL3</accession>
<reference evidence="3" key="1">
    <citation type="submission" date="2015-09" db="EMBL/GenBank/DDBJ databases">
        <authorList>
            <consortium name="Pathogen Informatics"/>
        </authorList>
    </citation>
    <scope>NUCLEOTIDE SEQUENCE [LARGE SCALE GENOMIC DNA]</scope>
    <source>
        <strain evidence="3">Lake Konstanz</strain>
    </source>
</reference>
<keyword evidence="3" id="KW-1185">Reference proteome</keyword>
<protein>
    <submittedName>
        <fullName evidence="2">Uncharacterized protein</fullName>
    </submittedName>
</protein>
<dbReference type="Proteomes" id="UP000051952">
    <property type="component" value="Unassembled WGS sequence"/>
</dbReference>
<name>A0A0S4JUL3_BODSA</name>
<dbReference type="VEuPathDB" id="TriTrypDB:BSAL_40915"/>
<evidence type="ECO:0000313" key="3">
    <source>
        <dbReference type="Proteomes" id="UP000051952"/>
    </source>
</evidence>
<organism evidence="2 3">
    <name type="scientific">Bodo saltans</name>
    <name type="common">Flagellated protozoan</name>
    <dbReference type="NCBI Taxonomy" id="75058"/>
    <lineage>
        <taxon>Eukaryota</taxon>
        <taxon>Discoba</taxon>
        <taxon>Euglenozoa</taxon>
        <taxon>Kinetoplastea</taxon>
        <taxon>Metakinetoplastina</taxon>
        <taxon>Eubodonida</taxon>
        <taxon>Bodonidae</taxon>
        <taxon>Bodo</taxon>
    </lineage>
</organism>
<evidence type="ECO:0000256" key="1">
    <source>
        <dbReference type="SAM" id="MobiDB-lite"/>
    </source>
</evidence>
<gene>
    <name evidence="2" type="ORF">BSAL_40915</name>
</gene>
<feature type="non-terminal residue" evidence="2">
    <location>
        <position position="1"/>
    </location>
</feature>
<dbReference type="AlphaFoldDB" id="A0A0S4JUL3"/>
<proteinExistence type="predicted"/>
<dbReference type="EMBL" id="CYKH01002122">
    <property type="protein sequence ID" value="CUG93132.1"/>
    <property type="molecule type" value="Genomic_DNA"/>
</dbReference>
<evidence type="ECO:0000313" key="2">
    <source>
        <dbReference type="EMBL" id="CUG93132.1"/>
    </source>
</evidence>
<sequence length="430" mass="47538">EEGDGDGGGSRRMTGEIDHRNLIADFDRTMLCAPHGRLLDDECITVSESSLPTASPACASTSIESSSQTAKEMRSGVPGGHNESRQPDHAAKCLLKFWRSTGAVCSQHPLSEATPQTMHLCPCDVKRIVAVSLVTIVATLSPCSGCVSIHTIIAVTRNPPTRVATAPDGGVHTVNRNNSRGSNVSDPFYLIDLVSSQFVFNTCWKGERPTLTLFAPTLTQMMSHLNIDVNSSGRRSKESLRQRSHHPWSCSVLREHRLARGGNHNDLEVGEAAPPVYYALDVSAGVAGHALESILNGIGQYVTEGLRDRQVPWLVPCSDEWENRSPDARAPLIWTEFFLELNDALQFPFYPVDFHKHFDVDSPSFVPLVFSTVHFDSAQFGMNALCFKLLIQSLLWPYAVQHEHRRMRTVSSEGRFEVLYGHLPPCPHKF</sequence>
<feature type="region of interest" description="Disordered" evidence="1">
    <location>
        <begin position="56"/>
        <end position="86"/>
    </location>
</feature>